<dbReference type="InterPro" id="IPR006638">
    <property type="entry name" value="Elp3/MiaA/NifB-like_rSAM"/>
</dbReference>
<evidence type="ECO:0000256" key="1">
    <source>
        <dbReference type="ARBA" id="ARBA00001966"/>
    </source>
</evidence>
<evidence type="ECO:0000259" key="8">
    <source>
        <dbReference type="PROSITE" id="PS51918"/>
    </source>
</evidence>
<dbReference type="InterPro" id="IPR000385">
    <property type="entry name" value="MoaA_NifB_PqqE_Fe-S-bd_CS"/>
</dbReference>
<feature type="domain" description="Radical SAM core" evidence="8">
    <location>
        <begin position="9"/>
        <end position="255"/>
    </location>
</feature>
<dbReference type="GO" id="GO:0046872">
    <property type="term" value="F:metal ion binding"/>
    <property type="evidence" value="ECO:0007669"/>
    <property type="project" value="UniProtKB-KW"/>
</dbReference>
<dbReference type="CDD" id="cd01335">
    <property type="entry name" value="Radical_SAM"/>
    <property type="match status" value="1"/>
</dbReference>
<dbReference type="Gene3D" id="3.20.20.70">
    <property type="entry name" value="Aldolase class I"/>
    <property type="match status" value="1"/>
</dbReference>
<evidence type="ECO:0000256" key="4">
    <source>
        <dbReference type="ARBA" id="ARBA00022723"/>
    </source>
</evidence>
<dbReference type="GO" id="GO:0016491">
    <property type="term" value="F:oxidoreductase activity"/>
    <property type="evidence" value="ECO:0007669"/>
    <property type="project" value="UniProtKB-KW"/>
</dbReference>
<sequence length="464" mass="53165">MLFNGLSKISAPLSVNLEVTDKCNLSCSFCFNAAPAYEDLMQSSTLHQDQKNKSLNLKMVRNDDLMNTKKERLLRILDVLAEAGVFQIRLFGGEFTVFKAWREVLKYAHEKRFLISFVSNGFLLDEEDVELLSKYGVKDCTISVHGPAEVHDRITRVRGSFDRAMRSFKLLEERGITVSIAYTPIVENLKHVYNFVELLKTKYEVKHFSISRLFNDNRYKHLKLSDYHYLLREIEKCHLQLGVNISLADSFPRCQVPVKHWRYLSYCSQGVGFAQVDFNGNLKHCSATSKPIGNLLESSVQDLWVEKLEAARKLDHLPKSCKICPIFCGGGCTVSRGVDHQFAPDEFIPWPMDEGWIDAILKAGFNRIRRIIFSIFYSNQKEFSKISIPIYPKVGQRYRIRKESENVYLCMLEGSGTKSLSALGAHVLALLTGEHTLDSIMEDCRMSFPRCTRQEVEDTVRSLL</sequence>
<dbReference type="InterPro" id="IPR013785">
    <property type="entry name" value="Aldolase_TIM"/>
</dbReference>
<dbReference type="SMART" id="SM00729">
    <property type="entry name" value="Elp3"/>
    <property type="match status" value="1"/>
</dbReference>
<dbReference type="PANTHER" id="PTHR11228:SF7">
    <property type="entry name" value="PQQA PEPTIDE CYCLASE"/>
    <property type="match status" value="1"/>
</dbReference>
<dbReference type="EMBL" id="MEYS01000001">
    <property type="protein sequence ID" value="OGD34407.1"/>
    <property type="molecule type" value="Genomic_DNA"/>
</dbReference>
<proteinExistence type="predicted"/>
<evidence type="ECO:0000313" key="9">
    <source>
        <dbReference type="EMBL" id="OGD34407.1"/>
    </source>
</evidence>
<dbReference type="GO" id="GO:0051539">
    <property type="term" value="F:4 iron, 4 sulfur cluster binding"/>
    <property type="evidence" value="ECO:0007669"/>
    <property type="project" value="UniProtKB-KW"/>
</dbReference>
<dbReference type="AlphaFoldDB" id="A0A1F5BUX2"/>
<dbReference type="PROSITE" id="PS01305">
    <property type="entry name" value="MOAA_NIFB_PQQE"/>
    <property type="match status" value="1"/>
</dbReference>
<accession>A0A1F5BUX2</accession>
<gene>
    <name evidence="9" type="ORF">A2988_02670</name>
</gene>
<evidence type="ECO:0000256" key="3">
    <source>
        <dbReference type="ARBA" id="ARBA00022691"/>
    </source>
</evidence>
<evidence type="ECO:0000256" key="7">
    <source>
        <dbReference type="ARBA" id="ARBA00023014"/>
    </source>
</evidence>
<evidence type="ECO:0000256" key="2">
    <source>
        <dbReference type="ARBA" id="ARBA00022485"/>
    </source>
</evidence>
<dbReference type="InterPro" id="IPR058240">
    <property type="entry name" value="rSAM_sf"/>
</dbReference>
<dbReference type="PROSITE" id="PS51918">
    <property type="entry name" value="RADICAL_SAM"/>
    <property type="match status" value="1"/>
</dbReference>
<dbReference type="NCBIfam" id="TIGR04085">
    <property type="entry name" value="rSAM_more_4Fe4S"/>
    <property type="match status" value="1"/>
</dbReference>
<evidence type="ECO:0000256" key="6">
    <source>
        <dbReference type="ARBA" id="ARBA00023004"/>
    </source>
</evidence>
<reference evidence="9 10" key="1">
    <citation type="journal article" date="2016" name="Nat. Commun.">
        <title>Thousands of microbial genomes shed light on interconnected biogeochemical processes in an aquifer system.</title>
        <authorList>
            <person name="Anantharaman K."/>
            <person name="Brown C.T."/>
            <person name="Hug L.A."/>
            <person name="Sharon I."/>
            <person name="Castelle C.J."/>
            <person name="Probst A.J."/>
            <person name="Thomas B.C."/>
            <person name="Singh A."/>
            <person name="Wilkins M.J."/>
            <person name="Karaoz U."/>
            <person name="Brodie E.L."/>
            <person name="Williams K.H."/>
            <person name="Hubbard S.S."/>
            <person name="Banfield J.F."/>
        </authorList>
    </citation>
    <scope>NUCLEOTIDE SEQUENCE [LARGE SCALE GENOMIC DNA]</scope>
</reference>
<dbReference type="SUPFAM" id="SSF102114">
    <property type="entry name" value="Radical SAM enzymes"/>
    <property type="match status" value="1"/>
</dbReference>
<dbReference type="InterPro" id="IPR007197">
    <property type="entry name" value="rSAM"/>
</dbReference>
<keyword evidence="7" id="KW-0411">Iron-sulfur</keyword>
<protein>
    <recommendedName>
        <fullName evidence="8">Radical SAM core domain-containing protein</fullName>
    </recommendedName>
</protein>
<keyword evidence="5" id="KW-0560">Oxidoreductase</keyword>
<keyword evidence="6" id="KW-0408">Iron</keyword>
<dbReference type="SFLD" id="SFLDG01067">
    <property type="entry name" value="SPASM/twitch_domain_containing"/>
    <property type="match status" value="1"/>
</dbReference>
<dbReference type="Pfam" id="PF04055">
    <property type="entry name" value="Radical_SAM"/>
    <property type="match status" value="1"/>
</dbReference>
<dbReference type="SFLD" id="SFLDS00029">
    <property type="entry name" value="Radical_SAM"/>
    <property type="match status" value="1"/>
</dbReference>
<dbReference type="Proteomes" id="UP000176650">
    <property type="component" value="Unassembled WGS sequence"/>
</dbReference>
<dbReference type="PANTHER" id="PTHR11228">
    <property type="entry name" value="RADICAL SAM DOMAIN PROTEIN"/>
    <property type="match status" value="1"/>
</dbReference>
<name>A0A1F5BUX2_9BACT</name>
<keyword evidence="3" id="KW-0949">S-adenosyl-L-methionine</keyword>
<evidence type="ECO:0000256" key="5">
    <source>
        <dbReference type="ARBA" id="ARBA00023002"/>
    </source>
</evidence>
<dbReference type="SFLD" id="SFLDG01386">
    <property type="entry name" value="main_SPASM_domain-containing"/>
    <property type="match status" value="1"/>
</dbReference>
<comment type="caution">
    <text evidence="9">The sequence shown here is derived from an EMBL/GenBank/DDBJ whole genome shotgun (WGS) entry which is preliminary data.</text>
</comment>
<dbReference type="GO" id="GO:0032324">
    <property type="term" value="P:molybdopterin cofactor biosynthetic process"/>
    <property type="evidence" value="ECO:0007669"/>
    <property type="project" value="UniProtKB-ARBA"/>
</dbReference>
<keyword evidence="2" id="KW-0004">4Fe-4S</keyword>
<comment type="cofactor">
    <cofactor evidence="1">
        <name>[4Fe-4S] cluster</name>
        <dbReference type="ChEBI" id="CHEBI:49883"/>
    </cofactor>
</comment>
<organism evidence="9 10">
    <name type="scientific">Candidatus Azambacteria bacterium RIFCSPLOWO2_01_FULL_46_25</name>
    <dbReference type="NCBI Taxonomy" id="1797298"/>
    <lineage>
        <taxon>Bacteria</taxon>
        <taxon>Candidatus Azamiibacteriota</taxon>
    </lineage>
</organism>
<dbReference type="STRING" id="1797298.A2988_02670"/>
<dbReference type="InterPro" id="IPR023885">
    <property type="entry name" value="4Fe4S-binding_SPASM_dom"/>
</dbReference>
<dbReference type="InterPro" id="IPR050377">
    <property type="entry name" value="Radical_SAM_PqqE_MftC-like"/>
</dbReference>
<evidence type="ECO:0000313" key="10">
    <source>
        <dbReference type="Proteomes" id="UP000176650"/>
    </source>
</evidence>
<keyword evidence="4" id="KW-0479">Metal-binding</keyword>